<evidence type="ECO:0000313" key="2">
    <source>
        <dbReference type="EMBL" id="KXH32455.1"/>
    </source>
</evidence>
<protein>
    <submittedName>
        <fullName evidence="2">Uncharacterized protein</fullName>
    </submittedName>
</protein>
<name>A0A135S963_9PEZI</name>
<reference evidence="2 3" key="1">
    <citation type="submission" date="2014-02" db="EMBL/GenBank/DDBJ databases">
        <title>The genome sequence of Colletotrichum nymphaeae SA-01.</title>
        <authorList>
            <person name="Baroncelli R."/>
            <person name="Thon M.R."/>
        </authorList>
    </citation>
    <scope>NUCLEOTIDE SEQUENCE [LARGE SCALE GENOMIC DNA]</scope>
    <source>
        <strain evidence="2 3">SA-01</strain>
    </source>
</reference>
<dbReference type="Proteomes" id="UP000070054">
    <property type="component" value="Unassembled WGS sequence"/>
</dbReference>
<sequence>MVDQGRSRKREVHVHGTGNPKKSQSREDMRAYKLRDFYLGVSADEVSKESAMLQRWIKELQNANPALGRTPTLIGFNFLITIFAAQLAGRGPRPAISEFGNPEEGPNWHQKLGRRHSSSTQAIKNLRLTCRFLNERVSPLLAPVIVVEDTMESVDRLSKFAERPRLRKHIKRIHINFVFYSPMLARDIKLYAASCWKDLAQVMSDASDYRAMDVPGSEPIDDWSRACPFAARKLAQICAGCQRIATADTCEVKFMAMLDHEPLLVKCFVEHQEHVFEQQTRDHFEWAMAVVAALRKFETLPEIVITDGFSQPTAAFLASSPSNRRPLHEIASDESISRLMAHPSIPMSDMNEEDLCASAKTAGLVLDLLRTLDIHEIQPQYLHVNFIPPPTHESFLHNLQLTNGIPPFNKLMQNVRALAITIPEEKNTVDEHGRWRGEGFEEVKDSLRRFFDCLTQAPRLEDLFLGGSGIELPFDEESSETERFLPTWNVSNIILPKAWPCLRKLSIEDIWIEPETLRGFIGNRASRLSLCYVMGRRIDGSTLKMLRKMSSKGRLNVTSLGADGVEINLE</sequence>
<evidence type="ECO:0000313" key="3">
    <source>
        <dbReference type="Proteomes" id="UP000070054"/>
    </source>
</evidence>
<keyword evidence="3" id="KW-1185">Reference proteome</keyword>
<feature type="region of interest" description="Disordered" evidence="1">
    <location>
        <begin position="1"/>
        <end position="27"/>
    </location>
</feature>
<dbReference type="AlphaFoldDB" id="A0A135S963"/>
<accession>A0A135S963</accession>
<organism evidence="2 3">
    <name type="scientific">Colletotrichum nymphaeae SA-01</name>
    <dbReference type="NCBI Taxonomy" id="1460502"/>
    <lineage>
        <taxon>Eukaryota</taxon>
        <taxon>Fungi</taxon>
        <taxon>Dikarya</taxon>
        <taxon>Ascomycota</taxon>
        <taxon>Pezizomycotina</taxon>
        <taxon>Sordariomycetes</taxon>
        <taxon>Hypocreomycetidae</taxon>
        <taxon>Glomerellales</taxon>
        <taxon>Glomerellaceae</taxon>
        <taxon>Colletotrichum</taxon>
        <taxon>Colletotrichum acutatum species complex</taxon>
    </lineage>
</organism>
<evidence type="ECO:0000256" key="1">
    <source>
        <dbReference type="SAM" id="MobiDB-lite"/>
    </source>
</evidence>
<gene>
    <name evidence="2" type="ORF">CNYM01_01003</name>
</gene>
<dbReference type="EMBL" id="JEMN01001582">
    <property type="protein sequence ID" value="KXH32455.1"/>
    <property type="molecule type" value="Genomic_DNA"/>
</dbReference>
<feature type="region of interest" description="Disordered" evidence="1">
    <location>
        <begin position="94"/>
        <end position="115"/>
    </location>
</feature>
<comment type="caution">
    <text evidence="2">The sequence shown here is derived from an EMBL/GenBank/DDBJ whole genome shotgun (WGS) entry which is preliminary data.</text>
</comment>
<proteinExistence type="predicted"/>